<organism evidence="2 3">
    <name type="scientific">Actinocatenispora sera</name>
    <dbReference type="NCBI Taxonomy" id="390989"/>
    <lineage>
        <taxon>Bacteria</taxon>
        <taxon>Bacillati</taxon>
        <taxon>Actinomycetota</taxon>
        <taxon>Actinomycetes</taxon>
        <taxon>Micromonosporales</taxon>
        <taxon>Micromonosporaceae</taxon>
        <taxon>Actinocatenispora</taxon>
    </lineage>
</organism>
<evidence type="ECO:0000256" key="1">
    <source>
        <dbReference type="SAM" id="MobiDB-lite"/>
    </source>
</evidence>
<evidence type="ECO:0000313" key="3">
    <source>
        <dbReference type="Proteomes" id="UP000680750"/>
    </source>
</evidence>
<dbReference type="EMBL" id="AP023354">
    <property type="protein sequence ID" value="BCJ29481.1"/>
    <property type="molecule type" value="Genomic_DNA"/>
</dbReference>
<dbReference type="OrthoDB" id="3827313at2"/>
<gene>
    <name evidence="2" type="ORF">Asera_35890</name>
</gene>
<dbReference type="Proteomes" id="UP000680750">
    <property type="component" value="Chromosome"/>
</dbReference>
<evidence type="ECO:0000313" key="2">
    <source>
        <dbReference type="EMBL" id="BCJ29481.1"/>
    </source>
</evidence>
<name>A0A810L565_9ACTN</name>
<feature type="region of interest" description="Disordered" evidence="1">
    <location>
        <begin position="180"/>
        <end position="200"/>
    </location>
</feature>
<dbReference type="AlphaFoldDB" id="A0A810L565"/>
<proteinExistence type="predicted"/>
<accession>A0A810L565</accession>
<keyword evidence="3" id="KW-1185">Reference proteome</keyword>
<protein>
    <submittedName>
        <fullName evidence="2">Uncharacterized protein</fullName>
    </submittedName>
</protein>
<sequence length="226" mass="24585">MTLPSDTPRLRCGIVLRVRQGDCEVLADDGPATVGYATPFPTPHVERVSPGNLVALATGPGGTEVVVWRWYDAIVLADDPDAVTLWEAAHGENRARRRSPSRRDQPGTRAYLCAGLPGADWWVAGPAISDPKAADVELTEVARLYTEHDLGPTAFPPLTPGSIAVRLAVAFRHAPRPVAPARISGSRTPTLAPRSAHPGRSIKPAPQTKVFFWFRARTRRQTKDFF</sequence>
<dbReference type="KEGG" id="aser:Asera_35890"/>
<dbReference type="RefSeq" id="WP_030447850.1">
    <property type="nucleotide sequence ID" value="NZ_AP023354.1"/>
</dbReference>
<reference evidence="2" key="1">
    <citation type="submission" date="2020-08" db="EMBL/GenBank/DDBJ databases">
        <title>Whole genome shotgun sequence of Actinocatenispora sera NBRC 101916.</title>
        <authorList>
            <person name="Komaki H."/>
            <person name="Tamura T."/>
        </authorList>
    </citation>
    <scope>NUCLEOTIDE SEQUENCE</scope>
    <source>
        <strain evidence="2">NBRC 101916</strain>
    </source>
</reference>